<keyword evidence="2" id="KW-1185">Reference proteome</keyword>
<gene>
    <name evidence="1" type="ORF">SPELUC_LOCUS1806</name>
</gene>
<accession>A0ACA9KII4</accession>
<name>A0ACA9KII4_9GLOM</name>
<reference evidence="1" key="1">
    <citation type="submission" date="2021-06" db="EMBL/GenBank/DDBJ databases">
        <authorList>
            <person name="Kallberg Y."/>
            <person name="Tangrot J."/>
            <person name="Rosling A."/>
        </authorList>
    </citation>
    <scope>NUCLEOTIDE SEQUENCE</scope>
    <source>
        <strain evidence="1">28 12/20/2015</strain>
    </source>
</reference>
<sequence>MARSQESDSSERTEISRNNIDDRSKYAYTISFHSWTSNNISVARKQRRAEAERNLNLKIRNGFDALYNVLPRHLASNKMSKADLLQKGGSSLYFSDNTCNSIIY</sequence>
<protein>
    <submittedName>
        <fullName evidence="1">9732_t:CDS:1</fullName>
    </submittedName>
</protein>
<proteinExistence type="predicted"/>
<evidence type="ECO:0000313" key="2">
    <source>
        <dbReference type="Proteomes" id="UP000789366"/>
    </source>
</evidence>
<comment type="caution">
    <text evidence="1">The sequence shown here is derived from an EMBL/GenBank/DDBJ whole genome shotgun (WGS) entry which is preliminary data.</text>
</comment>
<dbReference type="Proteomes" id="UP000789366">
    <property type="component" value="Unassembled WGS sequence"/>
</dbReference>
<organism evidence="1 2">
    <name type="scientific">Cetraspora pellucida</name>
    <dbReference type="NCBI Taxonomy" id="1433469"/>
    <lineage>
        <taxon>Eukaryota</taxon>
        <taxon>Fungi</taxon>
        <taxon>Fungi incertae sedis</taxon>
        <taxon>Mucoromycota</taxon>
        <taxon>Glomeromycotina</taxon>
        <taxon>Glomeromycetes</taxon>
        <taxon>Diversisporales</taxon>
        <taxon>Gigasporaceae</taxon>
        <taxon>Cetraspora</taxon>
    </lineage>
</organism>
<evidence type="ECO:0000313" key="1">
    <source>
        <dbReference type="EMBL" id="CAG8473556.1"/>
    </source>
</evidence>
<dbReference type="EMBL" id="CAJVPW010001041">
    <property type="protein sequence ID" value="CAG8473556.1"/>
    <property type="molecule type" value="Genomic_DNA"/>
</dbReference>